<dbReference type="AlphaFoldDB" id="A0A1I6QP72"/>
<dbReference type="STRING" id="1176198.SAMN05444716_102165"/>
<dbReference type="InterPro" id="IPR011990">
    <property type="entry name" value="TPR-like_helical_dom_sf"/>
</dbReference>
<name>A0A1I6QP72_9ACTN</name>
<sequence length="450" mass="48259">MKERRGPNDQLRALLREAGWTQQELARAVNTLGTETGTPLRYDRTAVAHWLSGTQPRHPVPQLIAEALSRRTGRPVTARAAGFPGGTPPDTGALRDRLGAVPRFAALCRTDADGGRRATLLRQRPYRLADAAVPQPVPAPRPPLPPAAPAEGTRALHEAAVFFAAAMRAHGGRHARGALTVHLADDVAPLLAVTGRPAAARAQLLTGAARLAFLLARMYEDGQRHGLAQRYFTTAHQLAAEAGDRLTWSLVLRAMSTQAGRLGQLPTALRLAEAAARAARWAPPAHQSYIQAQLGVVLARCGDRRGALKALARAEYAGQRAEDDPGAGGPFDSYPRAGLLYQTSLTLQALGDLPGALAACRRAVTERSATDLRGHALTQARCAQLLLHTGHLEEACGAWEAFVTGRERLRSGDAERSLREMRRALRPYRGQPRVGRLLARSGTPTGEGTF</sequence>
<accession>A0A1I6QP72</accession>
<evidence type="ECO:0008006" key="3">
    <source>
        <dbReference type="Google" id="ProtNLM"/>
    </source>
</evidence>
<evidence type="ECO:0000313" key="2">
    <source>
        <dbReference type="Proteomes" id="UP000198873"/>
    </source>
</evidence>
<protein>
    <recommendedName>
        <fullName evidence="3">Transcriptional regulator</fullName>
    </recommendedName>
</protein>
<dbReference type="EMBL" id="FPAB01000002">
    <property type="protein sequence ID" value="SFS54253.1"/>
    <property type="molecule type" value="Genomic_DNA"/>
</dbReference>
<reference evidence="2" key="1">
    <citation type="submission" date="2016-10" db="EMBL/GenBank/DDBJ databases">
        <authorList>
            <person name="Varghese N."/>
            <person name="Submissions S."/>
        </authorList>
    </citation>
    <scope>NUCLEOTIDE SEQUENCE [LARGE SCALE GENOMIC DNA]</scope>
    <source>
        <strain evidence="2">CGMCC 4.7047</strain>
    </source>
</reference>
<evidence type="ECO:0000313" key="1">
    <source>
        <dbReference type="EMBL" id="SFS54253.1"/>
    </source>
</evidence>
<dbReference type="RefSeq" id="WP_019436097.1">
    <property type="nucleotide sequence ID" value="NZ_CP054938.1"/>
</dbReference>
<gene>
    <name evidence="1" type="ORF">SAMN05444716_102165</name>
</gene>
<dbReference type="Gene3D" id="1.25.40.10">
    <property type="entry name" value="Tetratricopeptide repeat domain"/>
    <property type="match status" value="1"/>
</dbReference>
<dbReference type="Proteomes" id="UP000198873">
    <property type="component" value="Unassembled WGS sequence"/>
</dbReference>
<keyword evidence="2" id="KW-1185">Reference proteome</keyword>
<organism evidence="1 2">
    <name type="scientific">Streptomyces harbinensis</name>
    <dbReference type="NCBI Taxonomy" id="1176198"/>
    <lineage>
        <taxon>Bacteria</taxon>
        <taxon>Bacillati</taxon>
        <taxon>Actinomycetota</taxon>
        <taxon>Actinomycetes</taxon>
        <taxon>Kitasatosporales</taxon>
        <taxon>Streptomycetaceae</taxon>
        <taxon>Streptomyces</taxon>
    </lineage>
</organism>
<dbReference type="SUPFAM" id="SSF48452">
    <property type="entry name" value="TPR-like"/>
    <property type="match status" value="1"/>
</dbReference>
<proteinExistence type="predicted"/>